<dbReference type="Proteomes" id="UP000095283">
    <property type="component" value="Unplaced"/>
</dbReference>
<dbReference type="AlphaFoldDB" id="A0A1I7XMY0"/>
<keyword evidence="3" id="KW-1185">Reference proteome</keyword>
<name>A0A1I7XMY0_HETBA</name>
<organism evidence="3 4">
    <name type="scientific">Heterorhabditis bacteriophora</name>
    <name type="common">Entomopathogenic nematode worm</name>
    <dbReference type="NCBI Taxonomy" id="37862"/>
    <lineage>
        <taxon>Eukaryota</taxon>
        <taxon>Metazoa</taxon>
        <taxon>Ecdysozoa</taxon>
        <taxon>Nematoda</taxon>
        <taxon>Chromadorea</taxon>
        <taxon>Rhabditida</taxon>
        <taxon>Rhabditina</taxon>
        <taxon>Rhabditomorpha</taxon>
        <taxon>Strongyloidea</taxon>
        <taxon>Heterorhabditidae</taxon>
        <taxon>Heterorhabditis</taxon>
    </lineage>
</organism>
<sequence length="152" mass="16440">MASSDSGVESAAEVDLTEMKATDSPMSRGASSPHERGDMVICGECHAQFPISQFNAFIEHKVSNCGGKLTPSDVIDSSPSNFERQSRRRTYNPSGLSRCGRSSSANPLMLNYNMDVTTDTNDLGLLILFLDCNNTMITAVLDSTHQMAASRL</sequence>
<reference evidence="4" key="1">
    <citation type="submission" date="2016-11" db="UniProtKB">
        <authorList>
            <consortium name="WormBaseParasite"/>
        </authorList>
    </citation>
    <scope>IDENTIFICATION</scope>
</reference>
<dbReference type="InterPro" id="IPR057448">
    <property type="entry name" value="BCL-11A_Znf_CCHC"/>
</dbReference>
<accession>A0A1I7XMY0</accession>
<proteinExistence type="predicted"/>
<protein>
    <submittedName>
        <fullName evidence="4">C2H2-type domain-containing protein</fullName>
    </submittedName>
</protein>
<evidence type="ECO:0000313" key="4">
    <source>
        <dbReference type="WBParaSite" id="Hba_18669"/>
    </source>
</evidence>
<dbReference type="WBParaSite" id="Hba_18669">
    <property type="protein sequence ID" value="Hba_18669"/>
    <property type="gene ID" value="Hba_18669"/>
</dbReference>
<feature type="region of interest" description="Disordered" evidence="1">
    <location>
        <begin position="76"/>
        <end position="100"/>
    </location>
</feature>
<evidence type="ECO:0000313" key="3">
    <source>
        <dbReference type="Proteomes" id="UP000095283"/>
    </source>
</evidence>
<dbReference type="Pfam" id="PF25491">
    <property type="entry name" value="CCHC_BCL-11A"/>
    <property type="match status" value="1"/>
</dbReference>
<feature type="region of interest" description="Disordered" evidence="1">
    <location>
        <begin position="1"/>
        <end position="35"/>
    </location>
</feature>
<evidence type="ECO:0000256" key="1">
    <source>
        <dbReference type="SAM" id="MobiDB-lite"/>
    </source>
</evidence>
<evidence type="ECO:0000259" key="2">
    <source>
        <dbReference type="Pfam" id="PF25491"/>
    </source>
</evidence>
<feature type="domain" description="BCL-11A-like CCHC zinc finger" evidence="2">
    <location>
        <begin position="39"/>
        <end position="66"/>
    </location>
</feature>
<feature type="compositionally biased region" description="Polar residues" evidence="1">
    <location>
        <begin position="91"/>
        <end position="100"/>
    </location>
</feature>